<dbReference type="EMBL" id="CP025066">
    <property type="protein sequence ID" value="AUX07931.1"/>
    <property type="molecule type" value="Genomic_DNA"/>
</dbReference>
<dbReference type="AlphaFoldDB" id="A0A343TFQ9"/>
<dbReference type="OrthoDB" id="337234at2157"/>
<name>A0A343TFQ9_9EURY</name>
<dbReference type="RefSeq" id="WP_119813993.1">
    <property type="nucleotide sequence ID" value="NZ_CP025066.1"/>
</dbReference>
<dbReference type="KEGG" id="hdf:AArcSl_0276"/>
<dbReference type="SUPFAM" id="SSF52540">
    <property type="entry name" value="P-loop containing nucleoside triphosphate hydrolases"/>
    <property type="match status" value="1"/>
</dbReference>
<protein>
    <submittedName>
        <fullName evidence="1">RecA-superfamily ATPase</fullName>
    </submittedName>
</protein>
<reference evidence="2" key="1">
    <citation type="submission" date="2017-11" db="EMBL/GenBank/DDBJ databases">
        <title>Phenotypic and genomic properties of facultatively anaerobic sulfur-reducing natronoarchaea from hypersaline soda lakes.</title>
        <authorList>
            <person name="Sorokin D.Y."/>
            <person name="Kublanov I.V."/>
            <person name="Roman P."/>
            <person name="Sinninghe Damste J.S."/>
            <person name="Golyshin P.N."/>
            <person name="Rojo D."/>
            <person name="Ciordia S."/>
            <person name="Mena M.D.C."/>
            <person name="Ferrer M."/>
            <person name="Messina E."/>
            <person name="Smedile F."/>
            <person name="La Spada G."/>
            <person name="La Cono V."/>
            <person name="Yakimov M.M."/>
        </authorList>
    </citation>
    <scope>NUCLEOTIDE SEQUENCE [LARGE SCALE GENOMIC DNA]</scope>
    <source>
        <strain evidence="2">AArc-Sl</strain>
    </source>
</reference>
<dbReference type="Gene3D" id="3.40.50.300">
    <property type="entry name" value="P-loop containing nucleotide triphosphate hydrolases"/>
    <property type="match status" value="1"/>
</dbReference>
<dbReference type="GeneID" id="37876612"/>
<accession>A0A343TFQ9</accession>
<evidence type="ECO:0000313" key="2">
    <source>
        <dbReference type="Proteomes" id="UP000263012"/>
    </source>
</evidence>
<dbReference type="Proteomes" id="UP000263012">
    <property type="component" value="Chromosome"/>
</dbReference>
<sequence>MGSLPLGVGRLDRLLGGGAPSGSVVLLAEESGAGAREFLYTSAAMNALSHADPELFSLHYGDLDPDVSVPPEVHYISLTEGSESLRRDLEFTMTEEIVDAATDEIQFRDFSPEYFQLSPLPRDWYLGDATTIGDMGERGRREGLLSTLGEYLSDHATGNLVLLDSLTDLTTARSDEMERGWDDVIMLVRGIKKAAFHWDGLILLLVSEDAISDQQFGALMDAASGTLRFSWETGGSQRARTMVVREFRGVLSRLEEEDIVQFEVEIHEGGLDISDVRKIR</sequence>
<proteinExistence type="predicted"/>
<gene>
    <name evidence="1" type="ORF">AArcSl_0276</name>
</gene>
<keyword evidence="2" id="KW-1185">Reference proteome</keyword>
<evidence type="ECO:0000313" key="1">
    <source>
        <dbReference type="EMBL" id="AUX07931.1"/>
    </source>
</evidence>
<dbReference type="InterPro" id="IPR027417">
    <property type="entry name" value="P-loop_NTPase"/>
</dbReference>
<organism evidence="1 2">
    <name type="scientific">Halalkaliarchaeum desulfuricum</name>
    <dbReference type="NCBI Taxonomy" id="2055893"/>
    <lineage>
        <taxon>Archaea</taxon>
        <taxon>Methanobacteriati</taxon>
        <taxon>Methanobacteriota</taxon>
        <taxon>Stenosarchaea group</taxon>
        <taxon>Halobacteria</taxon>
        <taxon>Halobacteriales</taxon>
        <taxon>Haloferacaceae</taxon>
        <taxon>Halalkaliarchaeum</taxon>
    </lineage>
</organism>